<comment type="similarity">
    <text evidence="5">Belongs to the eIF-3 subunit G family.</text>
</comment>
<keyword evidence="4 5" id="KW-0648">Protein biosynthesis</keyword>
<comment type="subcellular location">
    <subcellularLocation>
        <location evidence="5">Cytoplasm</location>
    </subcellularLocation>
</comment>
<dbReference type="InterPro" id="IPR024675">
    <property type="entry name" value="eIF3g_N"/>
</dbReference>
<evidence type="ECO:0000256" key="4">
    <source>
        <dbReference type="ARBA" id="ARBA00022917"/>
    </source>
</evidence>
<dbReference type="AlphaFoldDB" id="A0A6D2JY85"/>
<dbReference type="Gene3D" id="3.30.70.330">
    <property type="match status" value="1"/>
</dbReference>
<dbReference type="PANTHER" id="PTHR10352">
    <property type="entry name" value="EUKARYOTIC TRANSLATION INITIATION FACTOR 3 SUBUNIT G"/>
    <property type="match status" value="1"/>
</dbReference>
<dbReference type="GO" id="GO:0033290">
    <property type="term" value="C:eukaryotic 48S preinitiation complex"/>
    <property type="evidence" value="ECO:0007669"/>
    <property type="project" value="UniProtKB-UniRule"/>
</dbReference>
<keyword evidence="3 6" id="KW-0694">RNA-binding</keyword>
<dbReference type="InterPro" id="IPR000504">
    <property type="entry name" value="RRM_dom"/>
</dbReference>
<feature type="domain" description="RRM" evidence="8">
    <location>
        <begin position="191"/>
        <end position="269"/>
    </location>
</feature>
<keyword evidence="2 5" id="KW-0396">Initiation factor</keyword>
<evidence type="ECO:0000256" key="6">
    <source>
        <dbReference type="PROSITE-ProRule" id="PRU00176"/>
    </source>
</evidence>
<name>A0A6D2JY85_9BRAS</name>
<evidence type="ECO:0000256" key="3">
    <source>
        <dbReference type="ARBA" id="ARBA00022884"/>
    </source>
</evidence>
<evidence type="ECO:0000256" key="5">
    <source>
        <dbReference type="HAMAP-Rule" id="MF_03006"/>
    </source>
</evidence>
<evidence type="ECO:0000259" key="8">
    <source>
        <dbReference type="PROSITE" id="PS50102"/>
    </source>
</evidence>
<dbReference type="InterPro" id="IPR017334">
    <property type="entry name" value="eIF3_g"/>
</dbReference>
<evidence type="ECO:0000256" key="2">
    <source>
        <dbReference type="ARBA" id="ARBA00022540"/>
    </source>
</evidence>
<dbReference type="Pfam" id="PF00076">
    <property type="entry name" value="RRM_1"/>
    <property type="match status" value="1"/>
</dbReference>
<dbReference type="EMBL" id="CACVBM020001356">
    <property type="protein sequence ID" value="CAA7046801.1"/>
    <property type="molecule type" value="Genomic_DNA"/>
</dbReference>
<sequence length="272" mass="30624">MEKTTDKFRWAEVEDDDDYPLPADQVIGPDENGIKQLIHHWRNDEGQTVKTTTTTRVRTVRVSTPREKRAVERRAWAKFGDAVVHDDSGFTTVSREDIFLERPKALPGNKPEETKANPESGAFLMVCRTCGKRGEHWTARCPMKNHSSSTTDEAEASSSRNGTDKAGSYVPPNMRPGSNALSDTRRRNDDYALRVTNLSDDAREPDLKDLFGAFGEVTRAYVALDKNTGLSRGFGFVNFVNREDAQRAINKLNRYGYDNLILSVEWAAPRPN</sequence>
<dbReference type="SUPFAM" id="SSF54928">
    <property type="entry name" value="RNA-binding domain, RBD"/>
    <property type="match status" value="1"/>
</dbReference>
<dbReference type="PIRSF" id="PIRSF037949">
    <property type="entry name" value="Transl_init_eIF-3_RNA-bind"/>
    <property type="match status" value="1"/>
</dbReference>
<dbReference type="GO" id="GO:0016282">
    <property type="term" value="C:eukaryotic 43S preinitiation complex"/>
    <property type="evidence" value="ECO:0007669"/>
    <property type="project" value="UniProtKB-UniRule"/>
</dbReference>
<dbReference type="HAMAP" id="MF_03006">
    <property type="entry name" value="eIF3g"/>
    <property type="match status" value="1"/>
</dbReference>
<dbReference type="PROSITE" id="PS50102">
    <property type="entry name" value="RRM"/>
    <property type="match status" value="1"/>
</dbReference>
<dbReference type="Proteomes" id="UP000467841">
    <property type="component" value="Unassembled WGS sequence"/>
</dbReference>
<dbReference type="GO" id="GO:0005852">
    <property type="term" value="C:eukaryotic translation initiation factor 3 complex"/>
    <property type="evidence" value="ECO:0007669"/>
    <property type="project" value="UniProtKB-UniRule"/>
</dbReference>
<comment type="subunit">
    <text evidence="5">Component of the eukaryotic translation initiation factor 3 (eIF-3) complex.</text>
</comment>
<evidence type="ECO:0000313" key="9">
    <source>
        <dbReference type="EMBL" id="CAA7025417.1"/>
    </source>
</evidence>
<accession>A0A6D2JY85</accession>
<dbReference type="CDD" id="cd12408">
    <property type="entry name" value="RRM_eIF3G_like"/>
    <property type="match status" value="1"/>
</dbReference>
<organism evidence="10 11">
    <name type="scientific">Microthlaspi erraticum</name>
    <dbReference type="NCBI Taxonomy" id="1685480"/>
    <lineage>
        <taxon>Eukaryota</taxon>
        <taxon>Viridiplantae</taxon>
        <taxon>Streptophyta</taxon>
        <taxon>Embryophyta</taxon>
        <taxon>Tracheophyta</taxon>
        <taxon>Spermatophyta</taxon>
        <taxon>Magnoliopsida</taxon>
        <taxon>eudicotyledons</taxon>
        <taxon>Gunneridae</taxon>
        <taxon>Pentapetalae</taxon>
        <taxon>rosids</taxon>
        <taxon>malvids</taxon>
        <taxon>Brassicales</taxon>
        <taxon>Brassicaceae</taxon>
        <taxon>Coluteocarpeae</taxon>
        <taxon>Microthlaspi</taxon>
    </lineage>
</organism>
<dbReference type="InterPro" id="IPR034240">
    <property type="entry name" value="eIF3G_RRM"/>
</dbReference>
<feature type="region of interest" description="Disordered" evidence="7">
    <location>
        <begin position="140"/>
        <end position="188"/>
    </location>
</feature>
<evidence type="ECO:0000256" key="1">
    <source>
        <dbReference type="ARBA" id="ARBA00022490"/>
    </source>
</evidence>
<dbReference type="Pfam" id="PF12353">
    <property type="entry name" value="eIF3g"/>
    <property type="match status" value="1"/>
</dbReference>
<evidence type="ECO:0000313" key="11">
    <source>
        <dbReference type="Proteomes" id="UP000467841"/>
    </source>
</evidence>
<keyword evidence="1 5" id="KW-0963">Cytoplasm</keyword>
<evidence type="ECO:0000313" key="10">
    <source>
        <dbReference type="EMBL" id="CAA7046801.1"/>
    </source>
</evidence>
<dbReference type="EMBL" id="CACVBM020000999">
    <property type="protein sequence ID" value="CAA7025417.1"/>
    <property type="molecule type" value="Genomic_DNA"/>
</dbReference>
<proteinExistence type="inferred from homology"/>
<dbReference type="InterPro" id="IPR012677">
    <property type="entry name" value="Nucleotide-bd_a/b_plait_sf"/>
</dbReference>
<dbReference type="SMART" id="SM00360">
    <property type="entry name" value="RRM"/>
    <property type="match status" value="1"/>
</dbReference>
<dbReference type="GO" id="GO:0001732">
    <property type="term" value="P:formation of cytoplasmic translation initiation complex"/>
    <property type="evidence" value="ECO:0007669"/>
    <property type="project" value="UniProtKB-UniRule"/>
</dbReference>
<evidence type="ECO:0000256" key="7">
    <source>
        <dbReference type="SAM" id="MobiDB-lite"/>
    </source>
</evidence>
<keyword evidence="11" id="KW-1185">Reference proteome</keyword>
<comment type="function">
    <text evidence="5">RNA-binding component of the eukaryotic translation initiation factor 3 (eIF-3) complex, which is involved in protein synthesis of a specialized repertoire of mRNAs and, together with other initiation factors, stimulates binding of mRNA and methionyl-tRNAi to the 40S ribosome. The eIF-3 complex specifically targets and initiates translation of a subset of mRNAs involved in cell proliferation. This subunit can bind 18S rRNA.</text>
</comment>
<dbReference type="GO" id="GO:0003743">
    <property type="term" value="F:translation initiation factor activity"/>
    <property type="evidence" value="ECO:0007669"/>
    <property type="project" value="UniProtKB-UniRule"/>
</dbReference>
<dbReference type="GO" id="GO:0003723">
    <property type="term" value="F:RNA binding"/>
    <property type="evidence" value="ECO:0007669"/>
    <property type="project" value="UniProtKB-UniRule"/>
</dbReference>
<dbReference type="OrthoDB" id="1749473at2759"/>
<gene>
    <name evidence="9" type="ORF">MERR_LOCUS12652</name>
    <name evidence="10" type="ORF">MERR_LOCUS34036</name>
</gene>
<dbReference type="InterPro" id="IPR035979">
    <property type="entry name" value="RBD_domain_sf"/>
</dbReference>
<reference evidence="10 11" key="1">
    <citation type="submission" date="2020-01" db="EMBL/GenBank/DDBJ databases">
        <authorList>
            <person name="Mishra B."/>
        </authorList>
    </citation>
    <scope>NUCLEOTIDE SEQUENCE [LARGE SCALE GENOMIC DNA]</scope>
</reference>
<protein>
    <recommendedName>
        <fullName evidence="5">Eukaryotic translation initiation factor 3 subunit G</fullName>
        <shortName evidence="5">eIF3g</shortName>
    </recommendedName>
    <alternativeName>
        <fullName evidence="5">Eukaryotic translation initiation factor 3 RNA-binding subunit</fullName>
        <shortName evidence="5">eIF-3 RNA-binding subunit</shortName>
    </alternativeName>
    <alternativeName>
        <fullName evidence="5">Eukaryotic translation initiation factor 3 subunit 4</fullName>
    </alternativeName>
</protein>
<feature type="compositionally biased region" description="Low complexity" evidence="7">
    <location>
        <begin position="147"/>
        <end position="159"/>
    </location>
</feature>